<keyword evidence="6 8" id="KW-1133">Transmembrane helix</keyword>
<name>X0TLJ4_9ZZZZ</name>
<evidence type="ECO:0008006" key="10">
    <source>
        <dbReference type="Google" id="ProtNLM"/>
    </source>
</evidence>
<protein>
    <recommendedName>
        <fullName evidence="10">Exosortase/archaeosortase family protein</fullName>
    </recommendedName>
</protein>
<organism evidence="9">
    <name type="scientific">marine sediment metagenome</name>
    <dbReference type="NCBI Taxonomy" id="412755"/>
    <lineage>
        <taxon>unclassified sequences</taxon>
        <taxon>metagenomes</taxon>
        <taxon>ecological metagenomes</taxon>
    </lineage>
</organism>
<evidence type="ECO:0000256" key="1">
    <source>
        <dbReference type="ARBA" id="ARBA00004651"/>
    </source>
</evidence>
<dbReference type="Pfam" id="PF09721">
    <property type="entry name" value="Exosortase_EpsH"/>
    <property type="match status" value="1"/>
</dbReference>
<feature type="non-terminal residue" evidence="9">
    <location>
        <position position="1"/>
    </location>
</feature>
<keyword evidence="2" id="KW-1003">Cell membrane</keyword>
<keyword evidence="7 8" id="KW-0472">Membrane</keyword>
<feature type="transmembrane region" description="Helical" evidence="8">
    <location>
        <begin position="76"/>
        <end position="104"/>
    </location>
</feature>
<keyword evidence="5" id="KW-0378">Hydrolase</keyword>
<sequence>VQSAVTLPLQHWATSSAVFCLEMVGYEVVREGNVINIGDASVAVAEACNGLRMVTAFFVIGGLVVLLIRRTWWEKLIVLVSSLPIALLCNTMRLAITAVFFTVLQGDYWETIFHDFGGYAMMPLALAAVIGELWLLTKLTTLPSKEEAIIIKRQNR</sequence>
<evidence type="ECO:0000256" key="7">
    <source>
        <dbReference type="ARBA" id="ARBA00023136"/>
    </source>
</evidence>
<proteinExistence type="predicted"/>
<feature type="transmembrane region" description="Helical" evidence="8">
    <location>
        <begin position="50"/>
        <end position="69"/>
    </location>
</feature>
<dbReference type="GO" id="GO:0005886">
    <property type="term" value="C:plasma membrane"/>
    <property type="evidence" value="ECO:0007669"/>
    <property type="project" value="UniProtKB-SubCell"/>
</dbReference>
<evidence type="ECO:0000256" key="5">
    <source>
        <dbReference type="ARBA" id="ARBA00022801"/>
    </source>
</evidence>
<keyword evidence="4 8" id="KW-0812">Transmembrane</keyword>
<evidence type="ECO:0000256" key="2">
    <source>
        <dbReference type="ARBA" id="ARBA00022475"/>
    </source>
</evidence>
<dbReference type="GO" id="GO:0006508">
    <property type="term" value="P:proteolysis"/>
    <property type="evidence" value="ECO:0007669"/>
    <property type="project" value="UniProtKB-KW"/>
</dbReference>
<evidence type="ECO:0000256" key="8">
    <source>
        <dbReference type="SAM" id="Phobius"/>
    </source>
</evidence>
<dbReference type="InterPro" id="IPR026392">
    <property type="entry name" value="Exo/Archaeosortase_dom"/>
</dbReference>
<evidence type="ECO:0000256" key="3">
    <source>
        <dbReference type="ARBA" id="ARBA00022670"/>
    </source>
</evidence>
<dbReference type="NCBIfam" id="TIGR04178">
    <property type="entry name" value="exo_archaeo"/>
    <property type="match status" value="1"/>
</dbReference>
<dbReference type="EMBL" id="BARS01009601">
    <property type="protein sequence ID" value="GAF76945.1"/>
    <property type="molecule type" value="Genomic_DNA"/>
</dbReference>
<keyword evidence="3" id="KW-0645">Protease</keyword>
<feature type="transmembrane region" description="Helical" evidence="8">
    <location>
        <begin position="116"/>
        <end position="136"/>
    </location>
</feature>
<comment type="caution">
    <text evidence="9">The sequence shown here is derived from an EMBL/GenBank/DDBJ whole genome shotgun (WGS) entry which is preliminary data.</text>
</comment>
<evidence type="ECO:0000256" key="6">
    <source>
        <dbReference type="ARBA" id="ARBA00022989"/>
    </source>
</evidence>
<dbReference type="AlphaFoldDB" id="X0TLJ4"/>
<evidence type="ECO:0000313" key="9">
    <source>
        <dbReference type="EMBL" id="GAF76945.1"/>
    </source>
</evidence>
<dbReference type="GO" id="GO:0008233">
    <property type="term" value="F:peptidase activity"/>
    <property type="evidence" value="ECO:0007669"/>
    <property type="project" value="UniProtKB-KW"/>
</dbReference>
<comment type="subcellular location">
    <subcellularLocation>
        <location evidence="1">Cell membrane</location>
        <topology evidence="1">Multi-pass membrane protein</topology>
    </subcellularLocation>
</comment>
<reference evidence="9" key="1">
    <citation type="journal article" date="2014" name="Front. Microbiol.">
        <title>High frequency of phylogenetically diverse reductive dehalogenase-homologous genes in deep subseafloor sedimentary metagenomes.</title>
        <authorList>
            <person name="Kawai M."/>
            <person name="Futagami T."/>
            <person name="Toyoda A."/>
            <person name="Takaki Y."/>
            <person name="Nishi S."/>
            <person name="Hori S."/>
            <person name="Arai W."/>
            <person name="Tsubouchi T."/>
            <person name="Morono Y."/>
            <person name="Uchiyama I."/>
            <person name="Ito T."/>
            <person name="Fujiyama A."/>
            <person name="Inagaki F."/>
            <person name="Takami H."/>
        </authorList>
    </citation>
    <scope>NUCLEOTIDE SEQUENCE</scope>
    <source>
        <strain evidence="9">Expedition CK06-06</strain>
    </source>
</reference>
<gene>
    <name evidence="9" type="ORF">S01H1_18020</name>
</gene>
<accession>X0TLJ4</accession>
<dbReference type="InterPro" id="IPR019127">
    <property type="entry name" value="Exosortase"/>
</dbReference>
<evidence type="ECO:0000256" key="4">
    <source>
        <dbReference type="ARBA" id="ARBA00022692"/>
    </source>
</evidence>